<evidence type="ECO:0000313" key="3">
    <source>
        <dbReference type="Proteomes" id="UP001257948"/>
    </source>
</evidence>
<proteinExistence type="predicted"/>
<dbReference type="RefSeq" id="WP_314202950.1">
    <property type="nucleotide sequence ID" value="NZ_JAVTLL010000014.1"/>
</dbReference>
<feature type="domain" description="Crocagin biosynthetic protein CgnE/B" evidence="1">
    <location>
        <begin position="15"/>
        <end position="313"/>
    </location>
</feature>
<reference evidence="3" key="1">
    <citation type="submission" date="2023-07" db="EMBL/GenBank/DDBJ databases">
        <title>Draft genome sequence of the endophytic actinobacterium Streptomyces justiciae WPN32, a potential antibiotic producer.</title>
        <authorList>
            <person name="Yasawong M."/>
            <person name="Pana W."/>
            <person name="Ganta P."/>
            <person name="Santapan N."/>
            <person name="Songngamsuk T."/>
            <person name="Phatcharaharikarn M."/>
            <person name="Kerdtoob S."/>
            <person name="Nantapong N."/>
        </authorList>
    </citation>
    <scope>NUCLEOTIDE SEQUENCE [LARGE SCALE GENOMIC DNA]</scope>
    <source>
        <strain evidence="3">WPN32</strain>
    </source>
</reference>
<name>A0ABU3LXA7_9ACTN</name>
<evidence type="ECO:0000313" key="2">
    <source>
        <dbReference type="EMBL" id="MDT7843401.1"/>
    </source>
</evidence>
<accession>A0ABU3LXA7</accession>
<sequence>MRDGLKENMRAIFGDEDVVLLTDDARLAHWLTESGVRAATFGGMLSGRDAPPPQAIVVPLDYGRLPSRRALRDMLAETSVLWMSLASFSSDFEAAKYAIEKFSEIDIPRSVAMNRRVLTKLLLAREEVALSGPGTELRLRLPDALQLVSRTRVELLPDEHSTVGNYFEVAMSPTDLAGNIDTDLSISGTLRIDSVLVAKHRELKGVRADRFAAAAEIAEEMRKACPLYVTIVDNRFVDGFGPWAEGIDAASGPEYQGAVTEVALGTGLLPPESLDWSLNCLLNEGAAGIHLGVGNGLTGMHFDFISTEARLDIA</sequence>
<keyword evidence="3" id="KW-1185">Reference proteome</keyword>
<protein>
    <recommendedName>
        <fullName evidence="1">Crocagin biosynthetic protein CgnE/B domain-containing protein</fullName>
    </recommendedName>
</protein>
<dbReference type="Proteomes" id="UP001257948">
    <property type="component" value="Unassembled WGS sequence"/>
</dbReference>
<dbReference type="Pfam" id="PF26231">
    <property type="entry name" value="CgnE_B"/>
    <property type="match status" value="1"/>
</dbReference>
<comment type="caution">
    <text evidence="2">The sequence shown here is derived from an EMBL/GenBank/DDBJ whole genome shotgun (WGS) entry which is preliminary data.</text>
</comment>
<dbReference type="EMBL" id="JAVTLL010000014">
    <property type="protein sequence ID" value="MDT7843401.1"/>
    <property type="molecule type" value="Genomic_DNA"/>
</dbReference>
<organism evidence="2 3">
    <name type="scientific">Streptomyces justiciae</name>
    <dbReference type="NCBI Taxonomy" id="2780140"/>
    <lineage>
        <taxon>Bacteria</taxon>
        <taxon>Bacillati</taxon>
        <taxon>Actinomycetota</taxon>
        <taxon>Actinomycetes</taxon>
        <taxon>Kitasatosporales</taxon>
        <taxon>Streptomycetaceae</taxon>
        <taxon>Streptomyces</taxon>
    </lineage>
</organism>
<dbReference type="InterPro" id="IPR058799">
    <property type="entry name" value="CgnE_B"/>
</dbReference>
<gene>
    <name evidence="2" type="ORF">RQC66_22005</name>
</gene>
<evidence type="ECO:0000259" key="1">
    <source>
        <dbReference type="Pfam" id="PF26231"/>
    </source>
</evidence>